<name>A0A3S5C714_9PLAT</name>
<protein>
    <submittedName>
        <fullName evidence="2">Uncharacterized protein</fullName>
    </submittedName>
</protein>
<dbReference type="Proteomes" id="UP000784294">
    <property type="component" value="Unassembled WGS sequence"/>
</dbReference>
<feature type="compositionally biased region" description="Basic and acidic residues" evidence="1">
    <location>
        <begin position="1"/>
        <end position="13"/>
    </location>
</feature>
<accession>A0A3S5C714</accession>
<evidence type="ECO:0000313" key="2">
    <source>
        <dbReference type="EMBL" id="VEL39561.1"/>
    </source>
</evidence>
<dbReference type="AlphaFoldDB" id="A0A3S5C714"/>
<evidence type="ECO:0000256" key="1">
    <source>
        <dbReference type="SAM" id="MobiDB-lite"/>
    </source>
</evidence>
<organism evidence="2 3">
    <name type="scientific">Protopolystoma xenopodis</name>
    <dbReference type="NCBI Taxonomy" id="117903"/>
    <lineage>
        <taxon>Eukaryota</taxon>
        <taxon>Metazoa</taxon>
        <taxon>Spiralia</taxon>
        <taxon>Lophotrochozoa</taxon>
        <taxon>Platyhelminthes</taxon>
        <taxon>Monogenea</taxon>
        <taxon>Polyopisthocotylea</taxon>
        <taxon>Polystomatidea</taxon>
        <taxon>Polystomatidae</taxon>
        <taxon>Protopolystoma</taxon>
    </lineage>
</organism>
<proteinExistence type="predicted"/>
<reference evidence="2" key="1">
    <citation type="submission" date="2018-11" db="EMBL/GenBank/DDBJ databases">
        <authorList>
            <consortium name="Pathogen Informatics"/>
        </authorList>
    </citation>
    <scope>NUCLEOTIDE SEQUENCE</scope>
</reference>
<feature type="region of interest" description="Disordered" evidence="1">
    <location>
        <begin position="1"/>
        <end position="82"/>
    </location>
</feature>
<sequence length="82" mass="9322">MIPCSDDVRHVTDESSAPFHRNRRILPRKQRQQESSNKANRQLVKRNPPSSSGGAELRVSSPNTFTRNGIKLNNKVFYDANT</sequence>
<keyword evidence="3" id="KW-1185">Reference proteome</keyword>
<comment type="caution">
    <text evidence="2">The sequence shown here is derived from an EMBL/GenBank/DDBJ whole genome shotgun (WGS) entry which is preliminary data.</text>
</comment>
<gene>
    <name evidence="2" type="ORF">PXEA_LOCUS33001</name>
</gene>
<evidence type="ECO:0000313" key="3">
    <source>
        <dbReference type="Proteomes" id="UP000784294"/>
    </source>
</evidence>
<dbReference type="EMBL" id="CAAALY010261671">
    <property type="protein sequence ID" value="VEL39561.1"/>
    <property type="molecule type" value="Genomic_DNA"/>
</dbReference>
<feature type="compositionally biased region" description="Basic residues" evidence="1">
    <location>
        <begin position="20"/>
        <end position="30"/>
    </location>
</feature>